<protein>
    <submittedName>
        <fullName evidence="3">Uncharacterized protein</fullName>
    </submittedName>
</protein>
<dbReference type="Proteomes" id="UP001179952">
    <property type="component" value="Unassembled WGS sequence"/>
</dbReference>
<keyword evidence="2" id="KW-0732">Signal</keyword>
<keyword evidence="4" id="KW-1185">Reference proteome</keyword>
<evidence type="ECO:0000313" key="4">
    <source>
        <dbReference type="Proteomes" id="UP001179952"/>
    </source>
</evidence>
<accession>A0AAV9A5P3</accession>
<dbReference type="EMBL" id="JAUJYN010000012">
    <property type="protein sequence ID" value="KAK1259498.1"/>
    <property type="molecule type" value="Genomic_DNA"/>
</dbReference>
<name>A0AAV9A5P3_ACOGR</name>
<dbReference type="AlphaFoldDB" id="A0AAV9A5P3"/>
<evidence type="ECO:0000256" key="2">
    <source>
        <dbReference type="SAM" id="SignalP"/>
    </source>
</evidence>
<reference evidence="3" key="2">
    <citation type="submission" date="2023-06" db="EMBL/GenBank/DDBJ databases">
        <authorList>
            <person name="Ma L."/>
            <person name="Liu K.-W."/>
            <person name="Li Z."/>
            <person name="Hsiao Y.-Y."/>
            <person name="Qi Y."/>
            <person name="Fu T."/>
            <person name="Tang G."/>
            <person name="Zhang D."/>
            <person name="Sun W.-H."/>
            <person name="Liu D.-K."/>
            <person name="Li Y."/>
            <person name="Chen G.-Z."/>
            <person name="Liu X.-D."/>
            <person name="Liao X.-Y."/>
            <person name="Jiang Y.-T."/>
            <person name="Yu X."/>
            <person name="Hao Y."/>
            <person name="Huang J."/>
            <person name="Zhao X.-W."/>
            <person name="Ke S."/>
            <person name="Chen Y.-Y."/>
            <person name="Wu W.-L."/>
            <person name="Hsu J.-L."/>
            <person name="Lin Y.-F."/>
            <person name="Huang M.-D."/>
            <person name="Li C.-Y."/>
            <person name="Huang L."/>
            <person name="Wang Z.-W."/>
            <person name="Zhao X."/>
            <person name="Zhong W.-Y."/>
            <person name="Peng D.-H."/>
            <person name="Ahmad S."/>
            <person name="Lan S."/>
            <person name="Zhang J.-S."/>
            <person name="Tsai W.-C."/>
            <person name="Van De Peer Y."/>
            <person name="Liu Z.-J."/>
        </authorList>
    </citation>
    <scope>NUCLEOTIDE SEQUENCE</scope>
    <source>
        <strain evidence="3">SCP</strain>
        <tissue evidence="3">Leaves</tissue>
    </source>
</reference>
<reference evidence="3" key="1">
    <citation type="journal article" date="2023" name="Nat. Commun.">
        <title>Diploid and tetraploid genomes of Acorus and the evolution of monocots.</title>
        <authorList>
            <person name="Ma L."/>
            <person name="Liu K.W."/>
            <person name="Li Z."/>
            <person name="Hsiao Y.Y."/>
            <person name="Qi Y."/>
            <person name="Fu T."/>
            <person name="Tang G.D."/>
            <person name="Zhang D."/>
            <person name="Sun W.H."/>
            <person name="Liu D.K."/>
            <person name="Li Y."/>
            <person name="Chen G.Z."/>
            <person name="Liu X.D."/>
            <person name="Liao X.Y."/>
            <person name="Jiang Y.T."/>
            <person name="Yu X."/>
            <person name="Hao Y."/>
            <person name="Huang J."/>
            <person name="Zhao X.W."/>
            <person name="Ke S."/>
            <person name="Chen Y.Y."/>
            <person name="Wu W.L."/>
            <person name="Hsu J.L."/>
            <person name="Lin Y.F."/>
            <person name="Huang M.D."/>
            <person name="Li C.Y."/>
            <person name="Huang L."/>
            <person name="Wang Z.W."/>
            <person name="Zhao X."/>
            <person name="Zhong W.Y."/>
            <person name="Peng D.H."/>
            <person name="Ahmad S."/>
            <person name="Lan S."/>
            <person name="Zhang J.S."/>
            <person name="Tsai W.C."/>
            <person name="Van de Peer Y."/>
            <person name="Liu Z.J."/>
        </authorList>
    </citation>
    <scope>NUCLEOTIDE SEQUENCE</scope>
    <source>
        <strain evidence="3">SCP</strain>
    </source>
</reference>
<feature type="region of interest" description="Disordered" evidence="1">
    <location>
        <begin position="26"/>
        <end position="47"/>
    </location>
</feature>
<feature type="chain" id="PRO_5043922588" evidence="2">
    <location>
        <begin position="25"/>
        <end position="140"/>
    </location>
</feature>
<gene>
    <name evidence="3" type="ORF">QJS04_geneDACA023259</name>
</gene>
<evidence type="ECO:0000256" key="1">
    <source>
        <dbReference type="SAM" id="MobiDB-lite"/>
    </source>
</evidence>
<sequence>MEGMKLKTFVVLVVLLAAQFYGYSEEEGQPPGSEDIGQTPPPPGLFRRGDIADIKQVKVFEFGEIGSSKDKNSRKEPELKKFELNGIGNMMVTQIFKYDEREFKNYIRLYPHLKMNQEEEEDVHAKEEMLEEDEWRAGHI</sequence>
<organism evidence="3 4">
    <name type="scientific">Acorus gramineus</name>
    <name type="common">Dwarf sweet flag</name>
    <dbReference type="NCBI Taxonomy" id="55184"/>
    <lineage>
        <taxon>Eukaryota</taxon>
        <taxon>Viridiplantae</taxon>
        <taxon>Streptophyta</taxon>
        <taxon>Embryophyta</taxon>
        <taxon>Tracheophyta</taxon>
        <taxon>Spermatophyta</taxon>
        <taxon>Magnoliopsida</taxon>
        <taxon>Liliopsida</taxon>
        <taxon>Acoraceae</taxon>
        <taxon>Acorus</taxon>
    </lineage>
</organism>
<proteinExistence type="predicted"/>
<evidence type="ECO:0000313" key="3">
    <source>
        <dbReference type="EMBL" id="KAK1259498.1"/>
    </source>
</evidence>
<feature type="signal peptide" evidence="2">
    <location>
        <begin position="1"/>
        <end position="24"/>
    </location>
</feature>
<comment type="caution">
    <text evidence="3">The sequence shown here is derived from an EMBL/GenBank/DDBJ whole genome shotgun (WGS) entry which is preliminary data.</text>
</comment>